<evidence type="ECO:0000259" key="2">
    <source>
        <dbReference type="Pfam" id="PF02120"/>
    </source>
</evidence>
<evidence type="ECO:0000313" key="4">
    <source>
        <dbReference type="Proteomes" id="UP001589619"/>
    </source>
</evidence>
<keyword evidence="3" id="KW-0969">Cilium</keyword>
<evidence type="ECO:0000313" key="3">
    <source>
        <dbReference type="EMBL" id="MFB9754757.1"/>
    </source>
</evidence>
<dbReference type="PANTHER" id="PTHR37533">
    <property type="entry name" value="FLAGELLAR HOOK-LENGTH CONTROL PROTEIN"/>
    <property type="match status" value="1"/>
</dbReference>
<gene>
    <name evidence="3" type="ORF">ACFFNY_24565</name>
</gene>
<dbReference type="InterPro" id="IPR038610">
    <property type="entry name" value="FliK-like_C_sf"/>
</dbReference>
<dbReference type="Pfam" id="PF02120">
    <property type="entry name" value="Flg_hook"/>
    <property type="match status" value="1"/>
</dbReference>
<keyword evidence="3" id="KW-0966">Cell projection</keyword>
<dbReference type="EMBL" id="JBHMAG010000016">
    <property type="protein sequence ID" value="MFB9754757.1"/>
    <property type="molecule type" value="Genomic_DNA"/>
</dbReference>
<reference evidence="3 4" key="1">
    <citation type="submission" date="2024-09" db="EMBL/GenBank/DDBJ databases">
        <authorList>
            <person name="Sun Q."/>
            <person name="Mori K."/>
        </authorList>
    </citation>
    <scope>NUCLEOTIDE SEQUENCE [LARGE SCALE GENOMIC DNA]</scope>
    <source>
        <strain evidence="3 4">JCM 12520</strain>
    </source>
</reference>
<evidence type="ECO:0000256" key="1">
    <source>
        <dbReference type="SAM" id="MobiDB-lite"/>
    </source>
</evidence>
<feature type="compositionally biased region" description="Basic and acidic residues" evidence="1">
    <location>
        <begin position="501"/>
        <end position="511"/>
    </location>
</feature>
<proteinExistence type="predicted"/>
<dbReference type="InterPro" id="IPR052563">
    <property type="entry name" value="FliK"/>
</dbReference>
<dbReference type="InterPro" id="IPR021136">
    <property type="entry name" value="Flagellar_hook_control-like_C"/>
</dbReference>
<dbReference type="RefSeq" id="WP_344909520.1">
    <property type="nucleotide sequence ID" value="NZ_BAAAYO010000008.1"/>
</dbReference>
<accession>A0ABV5W2F1</accession>
<dbReference type="Proteomes" id="UP001589619">
    <property type="component" value="Unassembled WGS sequence"/>
</dbReference>
<name>A0ABV5W2F1_9BACL</name>
<dbReference type="Gene3D" id="3.30.750.140">
    <property type="match status" value="1"/>
</dbReference>
<feature type="region of interest" description="Disordered" evidence="1">
    <location>
        <begin position="477"/>
        <end position="512"/>
    </location>
</feature>
<feature type="compositionally biased region" description="Polar residues" evidence="1">
    <location>
        <begin position="477"/>
        <end position="489"/>
    </location>
</feature>
<protein>
    <submittedName>
        <fullName evidence="3">Flagellar hook-length control protein FliK</fullName>
    </submittedName>
</protein>
<sequence length="538" mass="56458">MSNNPFMMLNATQPGGNAPLGVLVSRNASAGTNGGDAAFANTLVQSLLTQSGAGLQASGQGNLLAANVLAKLFSGQSANDSAQLADALALLLGSPDGTAGEDGVSGFGQSSVLDALLVRLLAASDASGAEGTRTSSGQLLEEWLNGLQGEDTIPDHHQNALDNMIALLDLAQAVIQQWQPVEAKPVAETESPGTPAQQVQDGSMQSRNYAELLRTLRQLNDLRQQQPNQPEIVQLVDSFEQLLAPMMQRETDKGGQATPQAASAIPGPSVAEPQAPVAVPAAATLHASRWKTANAAAGQEEGRHMAAVQTLARGADLKGRLEALAAKASVMPHMMAIQPAEQSVQQEASGAETDMQASGAAQAPVQPDSIVRHANAASPVQPQEHVVHADRFAEEMAKALKSMKVHTANGLSEVRITLMPEHLGHIDVKVTMHNGQVVAQFMADTAHGKEMLEGQLAQLRAMLQTQGLQVDRLEVSQYNPPQSGSFQESKQQRQSGQSGRQNDDQADRELAPVDFLTELENVSGAKAATAGASFNETV</sequence>
<dbReference type="PANTHER" id="PTHR37533:SF2">
    <property type="entry name" value="FLAGELLAR HOOK-LENGTH CONTROL PROTEIN"/>
    <property type="match status" value="1"/>
</dbReference>
<feature type="region of interest" description="Disordered" evidence="1">
    <location>
        <begin position="250"/>
        <end position="272"/>
    </location>
</feature>
<keyword evidence="3" id="KW-0282">Flagellum</keyword>
<comment type="caution">
    <text evidence="3">The sequence shown here is derived from an EMBL/GenBank/DDBJ whole genome shotgun (WGS) entry which is preliminary data.</text>
</comment>
<feature type="domain" description="Flagellar hook-length control protein-like C-terminal" evidence="2">
    <location>
        <begin position="402"/>
        <end position="483"/>
    </location>
</feature>
<keyword evidence="4" id="KW-1185">Reference proteome</keyword>
<feature type="region of interest" description="Disordered" evidence="1">
    <location>
        <begin position="341"/>
        <end position="365"/>
    </location>
</feature>
<organism evidence="3 4">
    <name type="scientific">Paenibacillus hodogayensis</name>
    <dbReference type="NCBI Taxonomy" id="279208"/>
    <lineage>
        <taxon>Bacteria</taxon>
        <taxon>Bacillati</taxon>
        <taxon>Bacillota</taxon>
        <taxon>Bacilli</taxon>
        <taxon>Bacillales</taxon>
        <taxon>Paenibacillaceae</taxon>
        <taxon>Paenibacillus</taxon>
    </lineage>
</organism>
<dbReference type="CDD" id="cd17470">
    <property type="entry name" value="T3SS_Flik_C"/>
    <property type="match status" value="1"/>
</dbReference>